<evidence type="ECO:0000256" key="6">
    <source>
        <dbReference type="ARBA" id="ARBA00022857"/>
    </source>
</evidence>
<evidence type="ECO:0000256" key="1">
    <source>
        <dbReference type="ARBA" id="ARBA00004777"/>
    </source>
</evidence>
<comment type="catalytic activity">
    <reaction evidence="11">
        <text>(6R)-5,10-methylene-5,6,7,8-tetrahydrofolate + NADP(+) = (6R)-5,10-methenyltetrahydrofolate + NADPH</text>
        <dbReference type="Rhea" id="RHEA:22812"/>
        <dbReference type="ChEBI" id="CHEBI:15636"/>
        <dbReference type="ChEBI" id="CHEBI:57455"/>
        <dbReference type="ChEBI" id="CHEBI:57783"/>
        <dbReference type="ChEBI" id="CHEBI:58349"/>
        <dbReference type="EC" id="1.5.1.5"/>
    </reaction>
</comment>
<dbReference type="GO" id="GO:0000105">
    <property type="term" value="P:L-histidine biosynthetic process"/>
    <property type="evidence" value="ECO:0007669"/>
    <property type="project" value="UniProtKB-KW"/>
</dbReference>
<dbReference type="CDD" id="cd01080">
    <property type="entry name" value="NAD_bind_m-THF_DH_Cyclohyd"/>
    <property type="match status" value="1"/>
</dbReference>
<dbReference type="PANTHER" id="PTHR48099">
    <property type="entry name" value="C-1-TETRAHYDROFOLATE SYNTHASE, CYTOPLASMIC-RELATED"/>
    <property type="match status" value="1"/>
</dbReference>
<dbReference type="Pfam" id="PF00763">
    <property type="entry name" value="THF_DHG_CYH"/>
    <property type="match status" value="1"/>
</dbReference>
<protein>
    <recommendedName>
        <fullName evidence="11">Bifunctional protein FolD</fullName>
    </recommendedName>
    <domain>
        <recommendedName>
            <fullName evidence="11">Methylenetetrahydrofolate dehydrogenase</fullName>
            <ecNumber evidence="11">1.5.1.5</ecNumber>
        </recommendedName>
    </domain>
    <domain>
        <recommendedName>
            <fullName evidence="11">Methenyltetrahydrofolate cyclohydrolase</fullName>
            <ecNumber evidence="11">3.5.4.9</ecNumber>
        </recommendedName>
    </domain>
</protein>
<sequence>MPATILDGRTLAAELRDEVAARGARLRGRGIAPRLVVTIVGEDAASVAYVRSIERAGAKVGVDVTVDALPADADEGSVRARLQALGGDDTVHGVILQQPLPAHLGIRRIAEAMPPHKDVDGANPVNLGRLAFASGTEFVPATPAAVLLLLERSRRRDLRGVRCCMVGRSNVVGLPVSLLLMARDATVTVTHKETVDLARHTRDAEVLIVATGVPGLIRAEMVAPGATVIDVGTTFVDGALVGDVAYDEVAAVAGEITPVPGGVGPVTNVALLRNVVLAAERIHAVPSP</sequence>
<dbReference type="Pfam" id="PF02882">
    <property type="entry name" value="THF_DHG_CYH_C"/>
    <property type="match status" value="1"/>
</dbReference>
<feature type="domain" description="Tetrahydrofolate dehydrogenase/cyclohydrolase catalytic" evidence="12">
    <location>
        <begin position="6"/>
        <end position="120"/>
    </location>
</feature>
<dbReference type="EC" id="1.5.1.5" evidence="11"/>
<dbReference type="Proteomes" id="UP001317532">
    <property type="component" value="Chromosome"/>
</dbReference>
<dbReference type="InterPro" id="IPR000672">
    <property type="entry name" value="THF_DH/CycHdrlase"/>
</dbReference>
<dbReference type="RefSeq" id="WP_317996772.1">
    <property type="nucleotide sequence ID" value="NZ_AP025523.1"/>
</dbReference>
<dbReference type="SUPFAM" id="SSF53223">
    <property type="entry name" value="Aminoacid dehydrogenase-like, N-terminal domain"/>
    <property type="match status" value="1"/>
</dbReference>
<dbReference type="GO" id="GO:0035999">
    <property type="term" value="P:tetrahydrofolate interconversion"/>
    <property type="evidence" value="ECO:0007669"/>
    <property type="project" value="UniProtKB-UniRule"/>
</dbReference>
<keyword evidence="8 11" id="KW-0368">Histidine biosynthesis</keyword>
<evidence type="ECO:0000259" key="13">
    <source>
        <dbReference type="Pfam" id="PF02882"/>
    </source>
</evidence>
<dbReference type="SUPFAM" id="SSF51735">
    <property type="entry name" value="NAD(P)-binding Rossmann-fold domains"/>
    <property type="match status" value="1"/>
</dbReference>
<dbReference type="GO" id="GO:0004488">
    <property type="term" value="F:methylenetetrahydrofolate dehydrogenase (NADP+) activity"/>
    <property type="evidence" value="ECO:0007669"/>
    <property type="project" value="UniProtKB-UniRule"/>
</dbReference>
<keyword evidence="2 11" id="KW-0554">One-carbon metabolism</keyword>
<proteinExistence type="inferred from homology"/>
<keyword evidence="10 11" id="KW-0511">Multifunctional enzyme</keyword>
<dbReference type="Gene3D" id="3.40.50.10860">
    <property type="entry name" value="Leucine Dehydrogenase, chain A, domain 1"/>
    <property type="match status" value="1"/>
</dbReference>
<keyword evidence="6 11" id="KW-0521">NADP</keyword>
<dbReference type="KEGG" id="vab:WPS_10260"/>
<accession>A0AAN1XUI8</accession>
<evidence type="ECO:0000256" key="2">
    <source>
        <dbReference type="ARBA" id="ARBA00022563"/>
    </source>
</evidence>
<keyword evidence="3 11" id="KW-0028">Amino-acid biosynthesis</keyword>
<evidence type="ECO:0000313" key="15">
    <source>
        <dbReference type="Proteomes" id="UP001317532"/>
    </source>
</evidence>
<reference evidence="14 15" key="1">
    <citation type="journal article" date="2022" name="ISME Commun">
        <title>Vulcanimicrobium alpinus gen. nov. sp. nov., the first cultivated representative of the candidate phylum 'Eremiobacterota', is a metabolically versatile aerobic anoxygenic phototroph.</title>
        <authorList>
            <person name="Yabe S."/>
            <person name="Muto K."/>
            <person name="Abe K."/>
            <person name="Yokota A."/>
            <person name="Staudigel H."/>
            <person name="Tebo B.M."/>
        </authorList>
    </citation>
    <scope>NUCLEOTIDE SEQUENCE [LARGE SCALE GENOMIC DNA]</scope>
    <source>
        <strain evidence="14 15">WC8-2</strain>
    </source>
</reference>
<evidence type="ECO:0000256" key="11">
    <source>
        <dbReference type="HAMAP-Rule" id="MF_01576"/>
    </source>
</evidence>
<dbReference type="InterPro" id="IPR020631">
    <property type="entry name" value="THF_DH/CycHdrlase_NAD-bd_dom"/>
</dbReference>
<comment type="similarity">
    <text evidence="11">Belongs to the tetrahydrofolate dehydrogenase/cyclohydrolase family.</text>
</comment>
<dbReference type="InterPro" id="IPR036291">
    <property type="entry name" value="NAD(P)-bd_dom_sf"/>
</dbReference>
<keyword evidence="5 11" id="KW-0378">Hydrolase</keyword>
<feature type="binding site" evidence="11">
    <location>
        <begin position="167"/>
        <end position="169"/>
    </location>
    <ligand>
        <name>NADP(+)</name>
        <dbReference type="ChEBI" id="CHEBI:58349"/>
    </ligand>
</feature>
<dbReference type="PANTHER" id="PTHR48099:SF5">
    <property type="entry name" value="C-1-TETRAHYDROFOLATE SYNTHASE, CYTOPLASMIC"/>
    <property type="match status" value="1"/>
</dbReference>
<comment type="caution">
    <text evidence="11">Lacks conserved residue(s) required for the propagation of feature annotation.</text>
</comment>
<dbReference type="InterPro" id="IPR020630">
    <property type="entry name" value="THF_DH/CycHdrlase_cat_dom"/>
</dbReference>
<feature type="binding site" evidence="11">
    <location>
        <position position="233"/>
    </location>
    <ligand>
        <name>NADP(+)</name>
        <dbReference type="ChEBI" id="CHEBI:58349"/>
    </ligand>
</feature>
<dbReference type="EMBL" id="AP025523">
    <property type="protein sequence ID" value="BDE05750.1"/>
    <property type="molecule type" value="Genomic_DNA"/>
</dbReference>
<dbReference type="Gene3D" id="3.40.50.720">
    <property type="entry name" value="NAD(P)-binding Rossmann-like Domain"/>
    <property type="match status" value="1"/>
</dbReference>
<dbReference type="InterPro" id="IPR046346">
    <property type="entry name" value="Aminoacid_DH-like_N_sf"/>
</dbReference>
<name>A0AAN1XUI8_UNVUL</name>
<keyword evidence="7 11" id="KW-0560">Oxidoreductase</keyword>
<dbReference type="GO" id="GO:0005829">
    <property type="term" value="C:cytosol"/>
    <property type="evidence" value="ECO:0007669"/>
    <property type="project" value="TreeGrafter"/>
</dbReference>
<evidence type="ECO:0000256" key="10">
    <source>
        <dbReference type="ARBA" id="ARBA00023268"/>
    </source>
</evidence>
<keyword evidence="9 11" id="KW-0486">Methionine biosynthesis</keyword>
<comment type="pathway">
    <text evidence="1 11">One-carbon metabolism; tetrahydrofolate interconversion.</text>
</comment>
<organism evidence="14 15">
    <name type="scientific">Vulcanimicrobium alpinum</name>
    <dbReference type="NCBI Taxonomy" id="3016050"/>
    <lineage>
        <taxon>Bacteria</taxon>
        <taxon>Bacillati</taxon>
        <taxon>Vulcanimicrobiota</taxon>
        <taxon>Vulcanimicrobiia</taxon>
        <taxon>Vulcanimicrobiales</taxon>
        <taxon>Vulcanimicrobiaceae</taxon>
        <taxon>Vulcanimicrobium</taxon>
    </lineage>
</organism>
<dbReference type="GO" id="GO:0006164">
    <property type="term" value="P:purine nucleotide biosynthetic process"/>
    <property type="evidence" value="ECO:0007669"/>
    <property type="project" value="UniProtKB-KW"/>
</dbReference>
<comment type="subunit">
    <text evidence="11">Homodimer.</text>
</comment>
<evidence type="ECO:0000256" key="4">
    <source>
        <dbReference type="ARBA" id="ARBA00022755"/>
    </source>
</evidence>
<evidence type="ECO:0000256" key="7">
    <source>
        <dbReference type="ARBA" id="ARBA00023002"/>
    </source>
</evidence>
<keyword evidence="15" id="KW-1185">Reference proteome</keyword>
<evidence type="ECO:0000256" key="5">
    <source>
        <dbReference type="ARBA" id="ARBA00022801"/>
    </source>
</evidence>
<evidence type="ECO:0000256" key="9">
    <source>
        <dbReference type="ARBA" id="ARBA00023167"/>
    </source>
</evidence>
<evidence type="ECO:0000256" key="8">
    <source>
        <dbReference type="ARBA" id="ARBA00023102"/>
    </source>
</evidence>
<dbReference type="GO" id="GO:0009086">
    <property type="term" value="P:methionine biosynthetic process"/>
    <property type="evidence" value="ECO:0007669"/>
    <property type="project" value="UniProtKB-KW"/>
</dbReference>
<dbReference type="AlphaFoldDB" id="A0AAN1XUI8"/>
<evidence type="ECO:0000313" key="14">
    <source>
        <dbReference type="EMBL" id="BDE05750.1"/>
    </source>
</evidence>
<evidence type="ECO:0000259" key="12">
    <source>
        <dbReference type="Pfam" id="PF00763"/>
    </source>
</evidence>
<gene>
    <name evidence="11 14" type="primary">folD</name>
    <name evidence="14" type="ORF">WPS_10260</name>
</gene>
<comment type="function">
    <text evidence="11">Catalyzes the oxidation of 5,10-methylenetetrahydrofolate to 5,10-methenyltetrahydrofolate and then the hydrolysis of 5,10-methenyltetrahydrofolate to 10-formyltetrahydrofolate.</text>
</comment>
<dbReference type="HAMAP" id="MF_01576">
    <property type="entry name" value="THF_DHG_CYH"/>
    <property type="match status" value="1"/>
</dbReference>
<evidence type="ECO:0000256" key="3">
    <source>
        <dbReference type="ARBA" id="ARBA00022605"/>
    </source>
</evidence>
<feature type="domain" description="Tetrahydrofolate dehydrogenase/cyclohydrolase NAD(P)-binding" evidence="13">
    <location>
        <begin position="140"/>
        <end position="281"/>
    </location>
</feature>
<dbReference type="EC" id="3.5.4.9" evidence="11"/>
<dbReference type="GO" id="GO:0004477">
    <property type="term" value="F:methenyltetrahydrofolate cyclohydrolase activity"/>
    <property type="evidence" value="ECO:0007669"/>
    <property type="project" value="UniProtKB-UniRule"/>
</dbReference>
<keyword evidence="4 11" id="KW-0658">Purine biosynthesis</keyword>
<comment type="catalytic activity">
    <reaction evidence="11">
        <text>(6R)-5,10-methenyltetrahydrofolate + H2O = (6R)-10-formyltetrahydrofolate + H(+)</text>
        <dbReference type="Rhea" id="RHEA:23700"/>
        <dbReference type="ChEBI" id="CHEBI:15377"/>
        <dbReference type="ChEBI" id="CHEBI:15378"/>
        <dbReference type="ChEBI" id="CHEBI:57455"/>
        <dbReference type="ChEBI" id="CHEBI:195366"/>
        <dbReference type="EC" id="3.5.4.9"/>
    </reaction>
</comment>
<dbReference type="PRINTS" id="PR00085">
    <property type="entry name" value="THFDHDRGNASE"/>
</dbReference>